<gene>
    <name evidence="1" type="ORF">M409DRAFT_21850</name>
</gene>
<reference evidence="1" key="1">
    <citation type="journal article" date="2020" name="Stud. Mycol.">
        <title>101 Dothideomycetes genomes: a test case for predicting lifestyles and emergence of pathogens.</title>
        <authorList>
            <person name="Haridas S."/>
            <person name="Albert R."/>
            <person name="Binder M."/>
            <person name="Bloem J."/>
            <person name="Labutti K."/>
            <person name="Salamov A."/>
            <person name="Andreopoulos B."/>
            <person name="Baker S."/>
            <person name="Barry K."/>
            <person name="Bills G."/>
            <person name="Bluhm B."/>
            <person name="Cannon C."/>
            <person name="Castanera R."/>
            <person name="Culley D."/>
            <person name="Daum C."/>
            <person name="Ezra D."/>
            <person name="Gonzalez J."/>
            <person name="Henrissat B."/>
            <person name="Kuo A."/>
            <person name="Liang C."/>
            <person name="Lipzen A."/>
            <person name="Lutzoni F."/>
            <person name="Magnuson J."/>
            <person name="Mondo S."/>
            <person name="Nolan M."/>
            <person name="Ohm R."/>
            <person name="Pangilinan J."/>
            <person name="Park H.-J."/>
            <person name="Ramirez L."/>
            <person name="Alfaro M."/>
            <person name="Sun H."/>
            <person name="Tritt A."/>
            <person name="Yoshinaga Y."/>
            <person name="Zwiers L.-H."/>
            <person name="Turgeon B."/>
            <person name="Goodwin S."/>
            <person name="Spatafora J."/>
            <person name="Crous P."/>
            <person name="Grigoriev I."/>
        </authorList>
    </citation>
    <scope>NUCLEOTIDE SEQUENCE</scope>
    <source>
        <strain evidence="1">ATCC 36951</strain>
    </source>
</reference>
<dbReference type="RefSeq" id="XP_033668586.1">
    <property type="nucleotide sequence ID" value="XM_033806058.1"/>
</dbReference>
<keyword evidence="2" id="KW-1185">Reference proteome</keyword>
<name>A0A6A6CKD0_ZASCE</name>
<dbReference type="Proteomes" id="UP000799537">
    <property type="component" value="Unassembled WGS sequence"/>
</dbReference>
<evidence type="ECO:0000313" key="1">
    <source>
        <dbReference type="EMBL" id="KAF2167697.1"/>
    </source>
</evidence>
<protein>
    <submittedName>
        <fullName evidence="1">Uncharacterized protein</fullName>
    </submittedName>
</protein>
<dbReference type="GeneID" id="54559330"/>
<proteinExistence type="predicted"/>
<sequence length="117" mass="13109">MAETDKTTNEDQQAWDIAKHEAALAHFEKLQDQLDALRAAIPSIVAPLKYKSATKPRLFADIKDAAVTASTDLKDFRENWTSEQTQSLLARADESKQKDGDFSKAVTVPRYGWIDGR</sequence>
<dbReference type="EMBL" id="ML993592">
    <property type="protein sequence ID" value="KAF2167697.1"/>
    <property type="molecule type" value="Genomic_DNA"/>
</dbReference>
<dbReference type="AlphaFoldDB" id="A0A6A6CKD0"/>
<accession>A0A6A6CKD0</accession>
<evidence type="ECO:0000313" key="2">
    <source>
        <dbReference type="Proteomes" id="UP000799537"/>
    </source>
</evidence>
<organism evidence="1 2">
    <name type="scientific">Zasmidium cellare ATCC 36951</name>
    <dbReference type="NCBI Taxonomy" id="1080233"/>
    <lineage>
        <taxon>Eukaryota</taxon>
        <taxon>Fungi</taxon>
        <taxon>Dikarya</taxon>
        <taxon>Ascomycota</taxon>
        <taxon>Pezizomycotina</taxon>
        <taxon>Dothideomycetes</taxon>
        <taxon>Dothideomycetidae</taxon>
        <taxon>Mycosphaerellales</taxon>
        <taxon>Mycosphaerellaceae</taxon>
        <taxon>Zasmidium</taxon>
    </lineage>
</organism>
<dbReference type="OrthoDB" id="5326237at2759"/>